<dbReference type="AlphaFoldDB" id="A0A7R8YVW2"/>
<reference evidence="2 3" key="1">
    <citation type="submission" date="2020-11" db="EMBL/GenBank/DDBJ databases">
        <authorList>
            <person name="Wallbank WR R."/>
            <person name="Pardo Diaz C."/>
            <person name="Kozak K."/>
            <person name="Martin S."/>
            <person name="Jiggins C."/>
            <person name="Moest M."/>
            <person name="Warren A I."/>
            <person name="Generalovic N T."/>
            <person name="Byers J.R.P. K."/>
            <person name="Montejo-Kovacevich G."/>
            <person name="Yen C E."/>
        </authorList>
    </citation>
    <scope>NUCLEOTIDE SEQUENCE [LARGE SCALE GENOMIC DNA]</scope>
</reference>
<dbReference type="EMBL" id="LR899011">
    <property type="protein sequence ID" value="CAD7086206.1"/>
    <property type="molecule type" value="Genomic_DNA"/>
</dbReference>
<proteinExistence type="predicted"/>
<protein>
    <recommendedName>
        <fullName evidence="4">Nucleic-acid-binding protein from transposon X-element</fullName>
    </recommendedName>
</protein>
<sequence length="288" mass="32124">MCLEIDIQEEEGDEFNFVQRRKKKSKEKISISNAPQAPSLPPPSYPHKKAKITPITGYKINVPQFLRILKEKMLKATLKSTKADRNLIFAQSLENHPAIFNLIKEKGLHATTSTPPPLRTQSLVIRGLHRKTDIIRELNEEYPHLKVKSVSNLVTQADKLLHSQNPTLPLKSQSGLFMATFEPEQELNEAFKVKYILHQKISLEKVKKCSATTVKTSGKSPSIAPSCTGGVRCMKTHVPGKCPSPIADKPTCSNCGQSGYPANYRGCPAYKDMIARREAGRAKKMPKP</sequence>
<evidence type="ECO:0000313" key="2">
    <source>
        <dbReference type="EMBL" id="CAD7086206.1"/>
    </source>
</evidence>
<name>A0A7R8YVW2_HERIL</name>
<evidence type="ECO:0000256" key="1">
    <source>
        <dbReference type="SAM" id="MobiDB-lite"/>
    </source>
</evidence>
<dbReference type="InParanoid" id="A0A7R8YVW2"/>
<feature type="region of interest" description="Disordered" evidence="1">
    <location>
        <begin position="18"/>
        <end position="48"/>
    </location>
</feature>
<dbReference type="Proteomes" id="UP000594454">
    <property type="component" value="Chromosome 3"/>
</dbReference>
<evidence type="ECO:0000313" key="3">
    <source>
        <dbReference type="Proteomes" id="UP000594454"/>
    </source>
</evidence>
<organism evidence="2 3">
    <name type="scientific">Hermetia illucens</name>
    <name type="common">Black soldier fly</name>
    <dbReference type="NCBI Taxonomy" id="343691"/>
    <lineage>
        <taxon>Eukaryota</taxon>
        <taxon>Metazoa</taxon>
        <taxon>Ecdysozoa</taxon>
        <taxon>Arthropoda</taxon>
        <taxon>Hexapoda</taxon>
        <taxon>Insecta</taxon>
        <taxon>Pterygota</taxon>
        <taxon>Neoptera</taxon>
        <taxon>Endopterygota</taxon>
        <taxon>Diptera</taxon>
        <taxon>Brachycera</taxon>
        <taxon>Stratiomyomorpha</taxon>
        <taxon>Stratiomyidae</taxon>
        <taxon>Hermetiinae</taxon>
        <taxon>Hermetia</taxon>
    </lineage>
</organism>
<dbReference type="OrthoDB" id="8068264at2759"/>
<gene>
    <name evidence="2" type="ORF">HERILL_LOCUS8998</name>
</gene>
<accession>A0A7R8YVW2</accession>
<keyword evidence="3" id="KW-1185">Reference proteome</keyword>
<evidence type="ECO:0008006" key="4">
    <source>
        <dbReference type="Google" id="ProtNLM"/>
    </source>
</evidence>